<organism evidence="4 5">
    <name type="scientific">Plasmodium vivax North Korean</name>
    <dbReference type="NCBI Taxonomy" id="1035514"/>
    <lineage>
        <taxon>Eukaryota</taxon>
        <taxon>Sar</taxon>
        <taxon>Alveolata</taxon>
        <taxon>Apicomplexa</taxon>
        <taxon>Aconoidasida</taxon>
        <taxon>Haemosporida</taxon>
        <taxon>Plasmodiidae</taxon>
        <taxon>Plasmodium</taxon>
        <taxon>Plasmodium (Plasmodium)</taxon>
    </lineage>
</organism>
<dbReference type="EMBL" id="KQ235637">
    <property type="protein sequence ID" value="KMZ96253.1"/>
    <property type="molecule type" value="Genomic_DNA"/>
</dbReference>
<keyword evidence="2" id="KW-0560">Oxidoreductase</keyword>
<dbReference type="AlphaFoldDB" id="A0A0J9W6P6"/>
<evidence type="ECO:0000313" key="5">
    <source>
        <dbReference type="Proteomes" id="UP000053239"/>
    </source>
</evidence>
<dbReference type="GO" id="GO:0016620">
    <property type="term" value="F:oxidoreductase activity, acting on the aldehyde or oxo group of donors, NAD or NADP as acceptor"/>
    <property type="evidence" value="ECO:0007669"/>
    <property type="project" value="InterPro"/>
</dbReference>
<dbReference type="PANTHER" id="PTHR43148">
    <property type="entry name" value="GLYCERALDEHYDE-3-PHOSPHATE DEHYDROGENASE 2"/>
    <property type="match status" value="1"/>
</dbReference>
<sequence>MTTIHAYTSDQRVQDAPHSDLRRARAASCSIIPTTTGAAAAIGKVIPELKGKLDGIAHRVPVVTGSLVDLIVKLSKPATVEEINSALESSENETLCFMRDPIVSSDIIGSSYGSIFD</sequence>
<comment type="similarity">
    <text evidence="1">Belongs to the glyceraldehyde-3-phosphate dehydrogenase family.</text>
</comment>
<feature type="domain" description="Glyceraldehyde 3-phosphate dehydrogenase catalytic" evidence="3">
    <location>
        <begin position="1"/>
        <end position="117"/>
    </location>
</feature>
<dbReference type="Pfam" id="PF02800">
    <property type="entry name" value="Gp_dh_C"/>
    <property type="match status" value="1"/>
</dbReference>
<evidence type="ECO:0000313" key="4">
    <source>
        <dbReference type="EMBL" id="KMZ96253.1"/>
    </source>
</evidence>
<dbReference type="Gene3D" id="3.30.360.10">
    <property type="entry name" value="Dihydrodipicolinate Reductase, domain 2"/>
    <property type="match status" value="1"/>
</dbReference>
<dbReference type="Proteomes" id="UP000053239">
    <property type="component" value="Unassembled WGS sequence"/>
</dbReference>
<name>A0A0J9W6P6_PLAVI</name>
<gene>
    <name evidence="4" type="ORF">PVNG_02391</name>
</gene>
<reference evidence="4 5" key="1">
    <citation type="submission" date="2011-09" db="EMBL/GenBank/DDBJ databases">
        <title>The Genome Sequence of Plasmodium vivax North Korean.</title>
        <authorList>
            <consortium name="The Broad Institute Genome Sequencing Platform"/>
            <consortium name="The Broad Institute Genome Sequencing Center for Infectious Disease"/>
            <person name="Neafsey D."/>
            <person name="Carlton J."/>
            <person name="Barnwell J."/>
            <person name="Collins W."/>
            <person name="Escalante A."/>
            <person name="Mullikin J."/>
            <person name="Saul A."/>
            <person name="Guigo R."/>
            <person name="Camara F."/>
            <person name="Young S.K."/>
            <person name="Zeng Q."/>
            <person name="Gargeya S."/>
            <person name="Fitzgerald M."/>
            <person name="Haas B."/>
            <person name="Abouelleil A."/>
            <person name="Alvarado L."/>
            <person name="Arachchi H.M."/>
            <person name="Berlin A."/>
            <person name="Brown A."/>
            <person name="Chapman S.B."/>
            <person name="Chen Z."/>
            <person name="Dunbar C."/>
            <person name="Freedman E."/>
            <person name="Gearin G."/>
            <person name="Gellesch M."/>
            <person name="Goldberg J."/>
            <person name="Griggs A."/>
            <person name="Gujja S."/>
            <person name="Heiman D."/>
            <person name="Howarth C."/>
            <person name="Larson L."/>
            <person name="Lui A."/>
            <person name="MacDonald P.J.P."/>
            <person name="Montmayeur A."/>
            <person name="Murphy C."/>
            <person name="Neiman D."/>
            <person name="Pearson M."/>
            <person name="Priest M."/>
            <person name="Roberts A."/>
            <person name="Saif S."/>
            <person name="Shea T."/>
            <person name="Shenoy N."/>
            <person name="Sisk P."/>
            <person name="Stolte C."/>
            <person name="Sykes S."/>
            <person name="Wortman J."/>
            <person name="Nusbaum C."/>
            <person name="Birren B."/>
        </authorList>
    </citation>
    <scope>NUCLEOTIDE SEQUENCE [LARGE SCALE GENOMIC DNA]</scope>
    <source>
        <strain evidence="4 5">North Korean</strain>
    </source>
</reference>
<evidence type="ECO:0000256" key="2">
    <source>
        <dbReference type="ARBA" id="ARBA00023002"/>
    </source>
</evidence>
<accession>A0A0J9W6P6</accession>
<protein>
    <submittedName>
        <fullName evidence="4">Glyceraldehyde 3-phosphate dehydrogenase domain-containing protein</fullName>
    </submittedName>
</protein>
<evidence type="ECO:0000256" key="1">
    <source>
        <dbReference type="ARBA" id="ARBA00007406"/>
    </source>
</evidence>
<proteinExistence type="inferred from homology"/>
<dbReference type="SUPFAM" id="SSF55347">
    <property type="entry name" value="Glyceraldehyde-3-phosphate dehydrogenase-like, C-terminal domain"/>
    <property type="match status" value="1"/>
</dbReference>
<dbReference type="InterPro" id="IPR020829">
    <property type="entry name" value="GlycerAld_3-P_DH_cat"/>
</dbReference>
<feature type="non-terminal residue" evidence="4">
    <location>
        <position position="117"/>
    </location>
</feature>
<evidence type="ECO:0000259" key="3">
    <source>
        <dbReference type="Pfam" id="PF02800"/>
    </source>
</evidence>
<dbReference type="InterPro" id="IPR020831">
    <property type="entry name" value="GlycerAld/Erythrose_P_DH"/>
</dbReference>